<comment type="caution">
    <text evidence="1">The sequence shown here is derived from an EMBL/GenBank/DDBJ whole genome shotgun (WGS) entry which is preliminary data.</text>
</comment>
<evidence type="ECO:0000313" key="1">
    <source>
        <dbReference type="EMBL" id="GJT88662.1"/>
    </source>
</evidence>
<reference evidence="1" key="2">
    <citation type="submission" date="2022-01" db="EMBL/GenBank/DDBJ databases">
        <authorList>
            <person name="Yamashiro T."/>
            <person name="Shiraishi A."/>
            <person name="Satake H."/>
            <person name="Nakayama K."/>
        </authorList>
    </citation>
    <scope>NUCLEOTIDE SEQUENCE</scope>
</reference>
<protein>
    <submittedName>
        <fullName evidence="1">Uncharacterized protein</fullName>
    </submittedName>
</protein>
<dbReference type="EMBL" id="BQNB010019750">
    <property type="protein sequence ID" value="GJT88662.1"/>
    <property type="molecule type" value="Genomic_DNA"/>
</dbReference>
<proteinExistence type="predicted"/>
<organism evidence="1 2">
    <name type="scientific">Tanacetum coccineum</name>
    <dbReference type="NCBI Taxonomy" id="301880"/>
    <lineage>
        <taxon>Eukaryota</taxon>
        <taxon>Viridiplantae</taxon>
        <taxon>Streptophyta</taxon>
        <taxon>Embryophyta</taxon>
        <taxon>Tracheophyta</taxon>
        <taxon>Spermatophyta</taxon>
        <taxon>Magnoliopsida</taxon>
        <taxon>eudicotyledons</taxon>
        <taxon>Gunneridae</taxon>
        <taxon>Pentapetalae</taxon>
        <taxon>asterids</taxon>
        <taxon>campanulids</taxon>
        <taxon>Asterales</taxon>
        <taxon>Asteraceae</taxon>
        <taxon>Asteroideae</taxon>
        <taxon>Anthemideae</taxon>
        <taxon>Anthemidinae</taxon>
        <taxon>Tanacetum</taxon>
    </lineage>
</organism>
<name>A0ABQ5HN31_9ASTR</name>
<accession>A0ABQ5HN31</accession>
<reference evidence="1" key="1">
    <citation type="journal article" date="2022" name="Int. J. Mol. Sci.">
        <title>Draft Genome of Tanacetum Coccineum: Genomic Comparison of Closely Related Tanacetum-Family Plants.</title>
        <authorList>
            <person name="Yamashiro T."/>
            <person name="Shiraishi A."/>
            <person name="Nakayama K."/>
            <person name="Satake H."/>
        </authorList>
    </citation>
    <scope>NUCLEOTIDE SEQUENCE</scope>
</reference>
<keyword evidence="2" id="KW-1185">Reference proteome</keyword>
<sequence length="273" mass="28891">MPYSHQVRKRHCKSGTKSNAIFALPAHGSTSSVGHKSNAIFALPAHGSTSSVGRKSNAIFALPGRGSTSSVGRKSNAIFALPGHGSTSSVGRKSNAIFALPGRGSTSSVGRKSNAIFALPGRGSTSSVGRKSNAIFALPGRGSTSSVGRKSNAIFALPGHGSTSSVGLYYTGSAFIIINPSHHPLVRNEREWYLANASVTPTIENVFFLRGHDWHNLKIDMSAYGWKVRTSPRCRRVDPGAPASGPLLTGSSLLAALFKARKDDERHQESRQD</sequence>
<gene>
    <name evidence="1" type="ORF">Tco_1070379</name>
</gene>
<dbReference type="Proteomes" id="UP001151760">
    <property type="component" value="Unassembled WGS sequence"/>
</dbReference>
<evidence type="ECO:0000313" key="2">
    <source>
        <dbReference type="Proteomes" id="UP001151760"/>
    </source>
</evidence>